<protein>
    <submittedName>
        <fullName evidence="2">MARVEL domain-containing protein</fullName>
    </submittedName>
</protein>
<organism evidence="2">
    <name type="scientific">Hydatigena taeniaeformis</name>
    <name type="common">Feline tapeworm</name>
    <name type="synonym">Taenia taeniaeformis</name>
    <dbReference type="NCBI Taxonomy" id="6205"/>
    <lineage>
        <taxon>Eukaryota</taxon>
        <taxon>Metazoa</taxon>
        <taxon>Spiralia</taxon>
        <taxon>Lophotrochozoa</taxon>
        <taxon>Platyhelminthes</taxon>
        <taxon>Cestoda</taxon>
        <taxon>Eucestoda</taxon>
        <taxon>Cyclophyllidea</taxon>
        <taxon>Taeniidae</taxon>
        <taxon>Hydatigera</taxon>
    </lineage>
</organism>
<proteinExistence type="predicted"/>
<keyword evidence="1" id="KW-1133">Transmembrane helix</keyword>
<feature type="transmembrane region" description="Helical" evidence="1">
    <location>
        <begin position="69"/>
        <end position="92"/>
    </location>
</feature>
<evidence type="ECO:0000256" key="1">
    <source>
        <dbReference type="SAM" id="Phobius"/>
    </source>
</evidence>
<dbReference type="AlphaFoldDB" id="A0A0R3XD05"/>
<evidence type="ECO:0000313" key="2">
    <source>
        <dbReference type="WBParaSite" id="TTAC_0001143201-mRNA-1"/>
    </source>
</evidence>
<keyword evidence="1" id="KW-0812">Transmembrane</keyword>
<reference evidence="2" key="1">
    <citation type="submission" date="2017-02" db="UniProtKB">
        <authorList>
            <consortium name="WormBaseParasite"/>
        </authorList>
    </citation>
    <scope>IDENTIFICATION</scope>
</reference>
<name>A0A0R3XD05_HYDTA</name>
<sequence length="211" mass="24231">LVDILQVVVRCLLAVASSRGGIAEVEKRKPVAWILYLHFFLVVCEFVAYSLVIYFEASSQKCLSKACFFLRNSCLLGLVLLVVSLIFILTTFDSTGRVWRHHPGLWCMEEGASSRRLNRAQAHRLIARLWRRRIRCLACLRNACRRLDLDTKRSSRDAMLLVSDMVGTRIWLPPTFLRDCYFCDGNHVSGLAVKVGFHYSASLKTRIYMIR</sequence>
<dbReference type="WBParaSite" id="TTAC_0001143201-mRNA-1">
    <property type="protein sequence ID" value="TTAC_0001143201-mRNA-1"/>
    <property type="gene ID" value="TTAC_0001143201"/>
</dbReference>
<keyword evidence="1" id="KW-0472">Membrane</keyword>
<accession>A0A0R3XD05</accession>
<feature type="transmembrane region" description="Helical" evidence="1">
    <location>
        <begin position="33"/>
        <end position="57"/>
    </location>
</feature>